<dbReference type="PRINTS" id="PR00038">
    <property type="entry name" value="HTHLUXR"/>
</dbReference>
<dbReference type="InterPro" id="IPR000792">
    <property type="entry name" value="Tscrpt_reg_LuxR_C"/>
</dbReference>
<keyword evidence="3" id="KW-0238">DNA-binding</keyword>
<name>A0A937FXS1_9BACT</name>
<dbReference type="Pfam" id="PF00196">
    <property type="entry name" value="GerE"/>
    <property type="match status" value="1"/>
</dbReference>
<sequence length="209" mass="23100">MNYFRSRIVIVEDNDAVREGFALIINSVSDYYVVNAYDNAEDCIKNLKKDKPEIILMDLELPGINGIEAIALIKKQNPGIELIVNTIYENSDLVFQALCAGASGYITKNTSHTELLDAIDEVIQGGAPMSSKIAKLVVNSFQKNPNSPLSSRETEVLELLAKGKSYSMIAQELFITKETAKSHIKNIYSKLQVNSKSEAIAKATKEKLI</sequence>
<dbReference type="GO" id="GO:0006355">
    <property type="term" value="P:regulation of DNA-templated transcription"/>
    <property type="evidence" value="ECO:0007669"/>
    <property type="project" value="InterPro"/>
</dbReference>
<dbReference type="PANTHER" id="PTHR43214:SF24">
    <property type="entry name" value="TRANSCRIPTIONAL REGULATORY PROTEIN NARL-RELATED"/>
    <property type="match status" value="1"/>
</dbReference>
<dbReference type="InterPro" id="IPR016032">
    <property type="entry name" value="Sig_transdc_resp-reg_C-effctor"/>
</dbReference>
<keyword evidence="1 5" id="KW-0597">Phosphoprotein</keyword>
<evidence type="ECO:0000256" key="3">
    <source>
        <dbReference type="ARBA" id="ARBA00023125"/>
    </source>
</evidence>
<organism evidence="8 9">
    <name type="scientific">Fulvivirga marina</name>
    <dbReference type="NCBI Taxonomy" id="2494733"/>
    <lineage>
        <taxon>Bacteria</taxon>
        <taxon>Pseudomonadati</taxon>
        <taxon>Bacteroidota</taxon>
        <taxon>Cytophagia</taxon>
        <taxon>Cytophagales</taxon>
        <taxon>Fulvivirgaceae</taxon>
        <taxon>Fulvivirga</taxon>
    </lineage>
</organism>
<dbReference type="CDD" id="cd06170">
    <property type="entry name" value="LuxR_C_like"/>
    <property type="match status" value="1"/>
</dbReference>
<dbReference type="PROSITE" id="PS50110">
    <property type="entry name" value="RESPONSE_REGULATORY"/>
    <property type="match status" value="1"/>
</dbReference>
<keyword evidence="2" id="KW-0805">Transcription regulation</keyword>
<feature type="modified residue" description="4-aspartylphosphate" evidence="5">
    <location>
        <position position="58"/>
    </location>
</feature>
<dbReference type="InterPro" id="IPR001789">
    <property type="entry name" value="Sig_transdc_resp-reg_receiver"/>
</dbReference>
<evidence type="ECO:0000256" key="1">
    <source>
        <dbReference type="ARBA" id="ARBA00022553"/>
    </source>
</evidence>
<protein>
    <submittedName>
        <fullName evidence="8">Response regulator transcription factor</fullName>
    </submittedName>
</protein>
<dbReference type="AlphaFoldDB" id="A0A937FXS1"/>
<dbReference type="PANTHER" id="PTHR43214">
    <property type="entry name" value="TWO-COMPONENT RESPONSE REGULATOR"/>
    <property type="match status" value="1"/>
</dbReference>
<evidence type="ECO:0000256" key="2">
    <source>
        <dbReference type="ARBA" id="ARBA00023015"/>
    </source>
</evidence>
<evidence type="ECO:0000256" key="4">
    <source>
        <dbReference type="ARBA" id="ARBA00023163"/>
    </source>
</evidence>
<reference evidence="8" key="1">
    <citation type="submission" date="2021-01" db="EMBL/GenBank/DDBJ databases">
        <title>Fulvivirga kasyanovii gen. nov., sp nov., a novel member of the phylum Bacteroidetes isolated from seawater in a mussel farm.</title>
        <authorList>
            <person name="Zhao L.-H."/>
            <person name="Wang Z.-J."/>
        </authorList>
    </citation>
    <scope>NUCLEOTIDE SEQUENCE</scope>
    <source>
        <strain evidence="8">29W222</strain>
    </source>
</reference>
<dbReference type="GO" id="GO:0003677">
    <property type="term" value="F:DNA binding"/>
    <property type="evidence" value="ECO:0007669"/>
    <property type="project" value="UniProtKB-KW"/>
</dbReference>
<dbReference type="InterPro" id="IPR011006">
    <property type="entry name" value="CheY-like_superfamily"/>
</dbReference>
<accession>A0A937FXS1</accession>
<evidence type="ECO:0000313" key="9">
    <source>
        <dbReference type="Proteomes" id="UP000614216"/>
    </source>
</evidence>
<gene>
    <name evidence="8" type="ORF">JMN32_16930</name>
</gene>
<dbReference type="SMART" id="SM00421">
    <property type="entry name" value="HTH_LUXR"/>
    <property type="match status" value="1"/>
</dbReference>
<dbReference type="InterPro" id="IPR039420">
    <property type="entry name" value="WalR-like"/>
</dbReference>
<dbReference type="SUPFAM" id="SSF46894">
    <property type="entry name" value="C-terminal effector domain of the bipartite response regulators"/>
    <property type="match status" value="1"/>
</dbReference>
<evidence type="ECO:0000313" key="8">
    <source>
        <dbReference type="EMBL" id="MBL6448004.1"/>
    </source>
</evidence>
<dbReference type="InterPro" id="IPR058245">
    <property type="entry name" value="NreC/VraR/RcsB-like_REC"/>
</dbReference>
<keyword evidence="4" id="KW-0804">Transcription</keyword>
<keyword evidence="9" id="KW-1185">Reference proteome</keyword>
<dbReference type="GO" id="GO:0000160">
    <property type="term" value="P:phosphorelay signal transduction system"/>
    <property type="evidence" value="ECO:0007669"/>
    <property type="project" value="InterPro"/>
</dbReference>
<dbReference type="PROSITE" id="PS50043">
    <property type="entry name" value="HTH_LUXR_2"/>
    <property type="match status" value="1"/>
</dbReference>
<evidence type="ECO:0000256" key="5">
    <source>
        <dbReference type="PROSITE-ProRule" id="PRU00169"/>
    </source>
</evidence>
<feature type="domain" description="HTH luxR-type" evidence="6">
    <location>
        <begin position="142"/>
        <end position="207"/>
    </location>
</feature>
<dbReference type="SMART" id="SM00448">
    <property type="entry name" value="REC"/>
    <property type="match status" value="1"/>
</dbReference>
<dbReference type="EMBL" id="JAEUGD010000058">
    <property type="protein sequence ID" value="MBL6448004.1"/>
    <property type="molecule type" value="Genomic_DNA"/>
</dbReference>
<dbReference type="RefSeq" id="WP_202857544.1">
    <property type="nucleotide sequence ID" value="NZ_JAEUGD010000058.1"/>
</dbReference>
<feature type="domain" description="Response regulatory" evidence="7">
    <location>
        <begin position="7"/>
        <end position="123"/>
    </location>
</feature>
<evidence type="ECO:0000259" key="6">
    <source>
        <dbReference type="PROSITE" id="PS50043"/>
    </source>
</evidence>
<dbReference type="Proteomes" id="UP000614216">
    <property type="component" value="Unassembled WGS sequence"/>
</dbReference>
<dbReference type="CDD" id="cd17535">
    <property type="entry name" value="REC_NarL-like"/>
    <property type="match status" value="1"/>
</dbReference>
<evidence type="ECO:0000259" key="7">
    <source>
        <dbReference type="PROSITE" id="PS50110"/>
    </source>
</evidence>
<comment type="caution">
    <text evidence="8">The sequence shown here is derived from an EMBL/GenBank/DDBJ whole genome shotgun (WGS) entry which is preliminary data.</text>
</comment>
<proteinExistence type="predicted"/>
<dbReference type="SUPFAM" id="SSF52172">
    <property type="entry name" value="CheY-like"/>
    <property type="match status" value="1"/>
</dbReference>
<dbReference type="Pfam" id="PF00072">
    <property type="entry name" value="Response_reg"/>
    <property type="match status" value="1"/>
</dbReference>
<dbReference type="Gene3D" id="3.40.50.2300">
    <property type="match status" value="1"/>
</dbReference>